<proteinExistence type="predicted"/>
<evidence type="ECO:0000313" key="1">
    <source>
        <dbReference type="EMBL" id="KAE9972819.1"/>
    </source>
</evidence>
<evidence type="ECO:0000313" key="2">
    <source>
        <dbReference type="Proteomes" id="UP000447873"/>
    </source>
</evidence>
<dbReference type="Proteomes" id="UP000447873">
    <property type="component" value="Unassembled WGS sequence"/>
</dbReference>
<sequence>MPELAKELIPIIIAYRFKDKLTFPTIAKKLPGVTANAAQKLCKRTRERAGSNHLKTLLKNAYPIPRTGRPPRVLPGSKLSYRIRAAGRGKYKCF</sequence>
<gene>
    <name evidence="1" type="ORF">EG328_004754</name>
</gene>
<dbReference type="AlphaFoldDB" id="A0A8H3YTF5"/>
<comment type="caution">
    <text evidence="1">The sequence shown here is derived from an EMBL/GenBank/DDBJ whole genome shotgun (WGS) entry which is preliminary data.</text>
</comment>
<reference evidence="1 2" key="1">
    <citation type="submission" date="2018-12" db="EMBL/GenBank/DDBJ databases">
        <title>Venturia inaequalis Genome Resource.</title>
        <authorList>
            <person name="Lichtner F.J."/>
        </authorList>
    </citation>
    <scope>NUCLEOTIDE SEQUENCE [LARGE SCALE GENOMIC DNA]</scope>
    <source>
        <strain evidence="1 2">120213</strain>
    </source>
</reference>
<organism evidence="1 2">
    <name type="scientific">Venturia inaequalis</name>
    <name type="common">Apple scab fungus</name>
    <dbReference type="NCBI Taxonomy" id="5025"/>
    <lineage>
        <taxon>Eukaryota</taxon>
        <taxon>Fungi</taxon>
        <taxon>Dikarya</taxon>
        <taxon>Ascomycota</taxon>
        <taxon>Pezizomycotina</taxon>
        <taxon>Dothideomycetes</taxon>
        <taxon>Pleosporomycetidae</taxon>
        <taxon>Venturiales</taxon>
        <taxon>Venturiaceae</taxon>
        <taxon>Venturia</taxon>
    </lineage>
</organism>
<accession>A0A8H3YTF5</accession>
<name>A0A8H3YTF5_VENIN</name>
<dbReference type="EMBL" id="WNWS01000259">
    <property type="protein sequence ID" value="KAE9972819.1"/>
    <property type="molecule type" value="Genomic_DNA"/>
</dbReference>
<protein>
    <submittedName>
        <fullName evidence="1">Uncharacterized protein</fullName>
    </submittedName>
</protein>